<feature type="compositionally biased region" description="Low complexity" evidence="3">
    <location>
        <begin position="855"/>
        <end position="876"/>
    </location>
</feature>
<dbReference type="GO" id="GO:0000981">
    <property type="term" value="F:DNA-binding transcription factor activity, RNA polymerase II-specific"/>
    <property type="evidence" value="ECO:0007669"/>
    <property type="project" value="InterPro"/>
</dbReference>
<feature type="region of interest" description="Disordered" evidence="3">
    <location>
        <begin position="916"/>
        <end position="986"/>
    </location>
</feature>
<feature type="compositionally biased region" description="Basic and acidic residues" evidence="3">
    <location>
        <begin position="204"/>
        <end position="214"/>
    </location>
</feature>
<reference evidence="5 6" key="1">
    <citation type="submission" date="2018-03" db="EMBL/GenBank/DDBJ databases">
        <authorList>
            <person name="Guldener U."/>
        </authorList>
    </citation>
    <scope>NUCLEOTIDE SEQUENCE [LARGE SCALE GENOMIC DNA]</scope>
    <source>
        <strain evidence="5 6">NBRC100155</strain>
    </source>
</reference>
<evidence type="ECO:0000256" key="2">
    <source>
        <dbReference type="ARBA" id="ARBA00023242"/>
    </source>
</evidence>
<name>A0A5C3ECM1_9BASI</name>
<feature type="region of interest" description="Disordered" evidence="3">
    <location>
        <begin position="782"/>
        <end position="823"/>
    </location>
</feature>
<dbReference type="AlphaFoldDB" id="A0A5C3ECM1"/>
<dbReference type="PROSITE" id="PS50048">
    <property type="entry name" value="ZN2_CY6_FUNGAL_2"/>
    <property type="match status" value="1"/>
</dbReference>
<dbReference type="InterPro" id="IPR001138">
    <property type="entry name" value="Zn2Cys6_DnaBD"/>
</dbReference>
<dbReference type="EMBL" id="OOIN01000017">
    <property type="protein sequence ID" value="SPO27346.1"/>
    <property type="molecule type" value="Genomic_DNA"/>
</dbReference>
<dbReference type="Gene3D" id="4.10.240.10">
    <property type="entry name" value="Zn(2)-C6 fungal-type DNA-binding domain"/>
    <property type="match status" value="1"/>
</dbReference>
<feature type="region of interest" description="Disordered" evidence="3">
    <location>
        <begin position="254"/>
        <end position="283"/>
    </location>
</feature>
<feature type="compositionally biased region" description="Low complexity" evidence="3">
    <location>
        <begin position="1"/>
        <end position="76"/>
    </location>
</feature>
<accession>A0A5C3ECM1</accession>
<dbReference type="PANTHER" id="PTHR31001">
    <property type="entry name" value="UNCHARACTERIZED TRANSCRIPTIONAL REGULATORY PROTEIN"/>
    <property type="match status" value="1"/>
</dbReference>
<dbReference type="PANTHER" id="PTHR31001:SF89">
    <property type="entry name" value="ZN(2)-C6 FUNGAL-TYPE DOMAIN-CONTAINING PROTEIN"/>
    <property type="match status" value="1"/>
</dbReference>
<feature type="compositionally biased region" description="Low complexity" evidence="3">
    <location>
        <begin position="937"/>
        <end position="953"/>
    </location>
</feature>
<keyword evidence="6" id="KW-1185">Reference proteome</keyword>
<dbReference type="SUPFAM" id="SSF57701">
    <property type="entry name" value="Zn2/Cys6 DNA-binding domain"/>
    <property type="match status" value="1"/>
</dbReference>
<evidence type="ECO:0000313" key="6">
    <source>
        <dbReference type="Proteomes" id="UP000324022"/>
    </source>
</evidence>
<dbReference type="CDD" id="cd12148">
    <property type="entry name" value="fungal_TF_MHR"/>
    <property type="match status" value="1"/>
</dbReference>
<proteinExistence type="predicted"/>
<feature type="compositionally biased region" description="Low complexity" evidence="3">
    <location>
        <begin position="836"/>
        <end position="845"/>
    </location>
</feature>
<feature type="compositionally biased region" description="Polar residues" evidence="3">
    <location>
        <begin position="144"/>
        <end position="164"/>
    </location>
</feature>
<gene>
    <name evidence="5" type="ORF">UTRI_10463</name>
</gene>
<dbReference type="OrthoDB" id="3364175at2759"/>
<feature type="region of interest" description="Disordered" evidence="3">
    <location>
        <begin position="836"/>
        <end position="876"/>
    </location>
</feature>
<protein>
    <recommendedName>
        <fullName evidence="4">Zn(2)-C6 fungal-type domain-containing protein</fullName>
    </recommendedName>
</protein>
<dbReference type="SMART" id="SM00066">
    <property type="entry name" value="GAL4"/>
    <property type="match status" value="1"/>
</dbReference>
<dbReference type="InterPro" id="IPR050613">
    <property type="entry name" value="Sec_Metabolite_Reg"/>
</dbReference>
<dbReference type="InterPro" id="IPR036864">
    <property type="entry name" value="Zn2-C6_fun-type_DNA-bd_sf"/>
</dbReference>
<dbReference type="Pfam" id="PF00172">
    <property type="entry name" value="Zn_clus"/>
    <property type="match status" value="1"/>
</dbReference>
<dbReference type="GO" id="GO:0005634">
    <property type="term" value="C:nucleus"/>
    <property type="evidence" value="ECO:0007669"/>
    <property type="project" value="UniProtKB-SubCell"/>
</dbReference>
<dbReference type="PROSITE" id="PS00463">
    <property type="entry name" value="ZN2_CY6_FUNGAL_1"/>
    <property type="match status" value="1"/>
</dbReference>
<organism evidence="5 6">
    <name type="scientific">Ustilago trichophora</name>
    <dbReference type="NCBI Taxonomy" id="86804"/>
    <lineage>
        <taxon>Eukaryota</taxon>
        <taxon>Fungi</taxon>
        <taxon>Dikarya</taxon>
        <taxon>Basidiomycota</taxon>
        <taxon>Ustilaginomycotina</taxon>
        <taxon>Ustilaginomycetes</taxon>
        <taxon>Ustilaginales</taxon>
        <taxon>Ustilaginaceae</taxon>
        <taxon>Ustilago</taxon>
    </lineage>
</organism>
<feature type="compositionally biased region" description="Polar residues" evidence="3">
    <location>
        <begin position="965"/>
        <end position="986"/>
    </location>
</feature>
<dbReference type="CDD" id="cd00067">
    <property type="entry name" value="GAL4"/>
    <property type="match status" value="1"/>
</dbReference>
<comment type="subcellular location">
    <subcellularLocation>
        <location evidence="1">Nucleus</location>
    </subcellularLocation>
</comment>
<feature type="compositionally biased region" description="Low complexity" evidence="3">
    <location>
        <begin position="271"/>
        <end position="283"/>
    </location>
</feature>
<evidence type="ECO:0000259" key="4">
    <source>
        <dbReference type="PROSITE" id="PS50048"/>
    </source>
</evidence>
<feature type="region of interest" description="Disordered" evidence="3">
    <location>
        <begin position="204"/>
        <end position="230"/>
    </location>
</feature>
<dbReference type="Proteomes" id="UP000324022">
    <property type="component" value="Unassembled WGS sequence"/>
</dbReference>
<feature type="domain" description="Zn(2)-C6 fungal-type" evidence="4">
    <location>
        <begin position="181"/>
        <end position="212"/>
    </location>
</feature>
<feature type="compositionally biased region" description="Pro residues" evidence="3">
    <location>
        <begin position="128"/>
        <end position="137"/>
    </location>
</feature>
<feature type="region of interest" description="Disordered" evidence="3">
    <location>
        <begin position="1"/>
        <end position="180"/>
    </location>
</feature>
<feature type="compositionally biased region" description="Polar residues" evidence="3">
    <location>
        <begin position="218"/>
        <end position="230"/>
    </location>
</feature>
<sequence length="1092" mass="117326">MPKRPASGPQASASSSSDSTTHNARTSPITTASTTTPPASNYYSARAPRPSSSSDLVLPPLHTALASGAPLPSGSALPPPLLPTTSSSQRPDSSNYTHTRQTSTATYKPFVSPTNIIHGGRVTIPGTTRPPPLPSAPPAATNPRRSASMTSNTEDNAARPSSSDANNTEAAKKKSTKKAVSCEPCRRRKLKCDRGWPCGACRDRGESSKCEWAEGVRPQTTGRDSGDNSQVNERLDRLEAMMGAIAGSLGVELPGAKSSSTSSNGAHRKFSTTSATSTNAAPTSKLSTLAELGASEANKAALAATSKPDTPQPSYAAGPVSWGFGFGFSQMNQISSEELTRKTLFELLNLLPDNSIVRSLTDFYFRELSWMAHLIPEENFRKRLHGVEESRLFWDGRPDAYRYDEMRDLLRLVATIHALCGAALVFGEPLEAELLLEKYGKQAFTVFLDASQHALSVLDIYEELHLDNVRTMVLLSSCLSALKGPAVGSAMMANICFMAYALQLDIEPPETLPLDERKDRIGLFATLCISDWFSAGNVKRSYLIDPANTSLPSLFGPDAHKNELVSVPIRYKLKLSDVARRASRRIHMNEDEAYEFTKQLHQEVVAIEANIPEHLRFDDSLIETDDPHNPERWHRTAMALAVQMQLLTLHKRFYVQSWTNPKYKESRDISFAASMLIIKVFRNAFKWFTPRENATLDEQRAMIGEGMRTQHNSVARLWFFAQISIIASLVLIHFVSMLDTHPQESCDWDSSELRAQITDDLKFVRLLLQALSSKSKLALDGARAIQPPESNRNKRKADDALTGSSLGAGSTRGGGPLGSRSMGSIPIRNPSWYSTSSGYSNGSTPALTNAHRTPPAYNSPGSSSNSSHSLAHSASASEIVRPKLPFDGQVAPANANSFDDIEALWQKQPWQTASLRMGTSPSVSPNNAFSGAGKGRATSGTGSSLLGANGNGSYFPATGKAGQGRPTSTTAIPGLTNAPSNGEGSSSNPDCPFICASFFGPDASCNDIARAEAAIGRQDASYGYPVAPLSPFTASFINSLDQYVASLEEPLPSNSPSALPIPVAGTTMSVPQSHAMVHAATTSSNNASAGAR</sequence>
<evidence type="ECO:0000256" key="3">
    <source>
        <dbReference type="SAM" id="MobiDB-lite"/>
    </source>
</evidence>
<evidence type="ECO:0000313" key="5">
    <source>
        <dbReference type="EMBL" id="SPO27346.1"/>
    </source>
</evidence>
<keyword evidence="2" id="KW-0539">Nucleus</keyword>
<feature type="compositionally biased region" description="Polar residues" evidence="3">
    <location>
        <begin position="916"/>
        <end position="929"/>
    </location>
</feature>
<feature type="compositionally biased region" description="Polar residues" evidence="3">
    <location>
        <begin position="89"/>
        <end position="106"/>
    </location>
</feature>
<dbReference type="GO" id="GO:0008270">
    <property type="term" value="F:zinc ion binding"/>
    <property type="evidence" value="ECO:0007669"/>
    <property type="project" value="InterPro"/>
</dbReference>
<evidence type="ECO:0000256" key="1">
    <source>
        <dbReference type="ARBA" id="ARBA00004123"/>
    </source>
</evidence>